<accession>A0A6M1SU36</accession>
<evidence type="ECO:0000313" key="3">
    <source>
        <dbReference type="Proteomes" id="UP000474802"/>
    </source>
</evidence>
<reference evidence="2 3" key="2">
    <citation type="submission" date="2020-03" db="EMBL/GenBank/DDBJ databases">
        <title>Devosia chinhatensis sp. nov., isolated from a hexachlorocyclohexane (HCH) dump site in India.</title>
        <authorList>
            <person name="Kumar M."/>
            <person name="Lal R."/>
        </authorList>
    </citation>
    <scope>NUCLEOTIDE SEQUENCE [LARGE SCALE GENOMIC DNA]</scope>
    <source>
        <strain evidence="2 3">H239</strain>
    </source>
</reference>
<reference evidence="2 3" key="1">
    <citation type="submission" date="2020-02" db="EMBL/GenBank/DDBJ databases">
        <authorList>
            <person name="Khan S.A."/>
            <person name="Jeon C.O."/>
            <person name="Chun B.H."/>
        </authorList>
    </citation>
    <scope>NUCLEOTIDE SEQUENCE [LARGE SCALE GENOMIC DNA]</scope>
    <source>
        <strain evidence="2 3">H239</strain>
    </source>
</reference>
<proteinExistence type="predicted"/>
<gene>
    <name evidence="2" type="ORF">G5575_14290</name>
</gene>
<name>A0A6M1SU36_9HYPH</name>
<dbReference type="RefSeq" id="WP_164534919.1">
    <property type="nucleotide sequence ID" value="NZ_JAALFG010000003.1"/>
</dbReference>
<dbReference type="EMBL" id="JAALFG010000003">
    <property type="protein sequence ID" value="NGP18665.1"/>
    <property type="molecule type" value="Genomic_DNA"/>
</dbReference>
<sequence>MFLLRSAFWLILAFVLIRPEMDVRDTAESLSNEALSQGGAFISEQISAIDCTELVCHGGKALAVAALQNTQQAGDPMHTTPAKPAIPLPRPRPDRPV</sequence>
<dbReference type="AlphaFoldDB" id="A0A6M1SU36"/>
<keyword evidence="3" id="KW-1185">Reference proteome</keyword>
<dbReference type="Proteomes" id="UP000474802">
    <property type="component" value="Unassembled WGS sequence"/>
</dbReference>
<organism evidence="2 3">
    <name type="scientific">Devosia aurantiaca</name>
    <dbReference type="NCBI Taxonomy" id="2714858"/>
    <lineage>
        <taxon>Bacteria</taxon>
        <taxon>Pseudomonadati</taxon>
        <taxon>Pseudomonadota</taxon>
        <taxon>Alphaproteobacteria</taxon>
        <taxon>Hyphomicrobiales</taxon>
        <taxon>Devosiaceae</taxon>
        <taxon>Devosia</taxon>
    </lineage>
</organism>
<evidence type="ECO:0008006" key="4">
    <source>
        <dbReference type="Google" id="ProtNLM"/>
    </source>
</evidence>
<evidence type="ECO:0000256" key="1">
    <source>
        <dbReference type="SAM" id="MobiDB-lite"/>
    </source>
</evidence>
<evidence type="ECO:0000313" key="2">
    <source>
        <dbReference type="EMBL" id="NGP18665.1"/>
    </source>
</evidence>
<comment type="caution">
    <text evidence="2">The sequence shown here is derived from an EMBL/GenBank/DDBJ whole genome shotgun (WGS) entry which is preliminary data.</text>
</comment>
<feature type="region of interest" description="Disordered" evidence="1">
    <location>
        <begin position="72"/>
        <end position="97"/>
    </location>
</feature>
<protein>
    <recommendedName>
        <fullName evidence="4">DUF5330 domain-containing protein</fullName>
    </recommendedName>
</protein>